<evidence type="ECO:0000313" key="2">
    <source>
        <dbReference type="EMBL" id="SPD28372.1"/>
    </source>
</evidence>
<feature type="region of interest" description="Disordered" evidence="1">
    <location>
        <begin position="142"/>
        <end position="163"/>
    </location>
</feature>
<protein>
    <submittedName>
        <fullName evidence="2">Uncharacterized protein</fullName>
    </submittedName>
</protein>
<accession>A0A2N9IU41</accession>
<dbReference type="EMBL" id="OIVN01006228">
    <property type="protein sequence ID" value="SPD28372.1"/>
    <property type="molecule type" value="Genomic_DNA"/>
</dbReference>
<evidence type="ECO:0000256" key="1">
    <source>
        <dbReference type="SAM" id="MobiDB-lite"/>
    </source>
</evidence>
<sequence>MVLLTWTSLVVASLAWGGAAVVDWALRLHGSLRFGWLRLWALGPCLLQGIGHHGSLCWALESLGGHGLLGVADVVLKPHHTISTFHNLSLAAPHHLHLSLRSKGARQEWWTSHTFHESEFNCVCTTSTTSICDDHHALGPPQSLPLPPRQSASSSTQPRPPPSRTITTLLDHLNRRPSLHANLLRLQLSQPFLSVPSTDSISALFAYFQLTFLPWHLTTTFTEGYFISEQRATGVYSSGWVQRALLDGVKTKLKGHQNRITGLAFSQTLNTLVSCGADAQVADPYHSDSSLSAKNILVKKSVIPVVAALKNCAVLDSARSFTIARARLVMHKEELKSFSPLDIPIFKLKLTFSDVTPLGYLFFQISECLGCRSFEDLHFVIKSSFSMVSYPCQGDHLLLHCEIASALWFFVLQTFRIHWVILAKVINLLFGCTVVQTMLSLMEDSDGRPETKENSDDGRKTPVGCRPKFLRCLCQRFGGEGLTSKITTLESSLRLFILVDDRFRRSFRRLFDDPGGDFDDVPSNVVVLFWTIIYGRHSRGAVTVAESGGRVLDLGDLVSPDSVLRRLSVELFDFVFPAIDTWGVVRGLMAAERGSWSSVHSEDLPEGLSDRGEDSHSTEDTPSVSGSSRAVGPDDSWIARSYLSKVVDVEGLDKLRSRYQIPEDVVLRIPQSDEVACSSRFGDVAFYEADFNAGVRFPMQPLMRELLDRLNLAPGQLAPNAWRTVVGSMVMWKVLSEGKDDLTLDELLFCYKPCQIPASPGFWSLNMRQRGLKLIVGTPSSNREWKDNYVFVCGDNWEGLQCEKDDNFIPVRREWGVPSSSALRRPKLDEKGHNRVLRSLHHTQHHYKHFIRPELLALYSFGPEPSEAVLSLQEINQKRMATARLNREKLKKMMMTQQEEAPLVIGKKRKADLSSKKATDERSLPPPPPPVQKPSVPEPVPTSSVEVVEISAEPSSSRPLEKVPTLPRDASLACRRAKSVVTKDDVGEYDKVNTDVVKVAGIHSLMKGLTELTVIANRCTQWEDALLKQKIQMSEAAQANQRLTTLVNELTLDRDRVVGELSILGTDLARRDEELKKALDGARRSDEQVKALTSQLEGARISAVEEFKSSEAYDDVNTKYFLSGFNLLKKQAKEKFPQLDFDAFQPFDDDESTMPAEEGNVEAPAHDPQMDDDATS</sequence>
<feature type="region of interest" description="Disordered" evidence="1">
    <location>
        <begin position="599"/>
        <end position="631"/>
    </location>
</feature>
<dbReference type="PANTHER" id="PTHR31099">
    <property type="entry name" value="OS06G0165300 PROTEIN"/>
    <property type="match status" value="1"/>
</dbReference>
<dbReference type="PANTHER" id="PTHR31099:SF28">
    <property type="entry name" value="F5J5.12"/>
    <property type="match status" value="1"/>
</dbReference>
<feature type="region of interest" description="Disordered" evidence="1">
    <location>
        <begin position="1143"/>
        <end position="1176"/>
    </location>
</feature>
<proteinExistence type="predicted"/>
<name>A0A2N9IU41_FAGSY</name>
<organism evidence="2">
    <name type="scientific">Fagus sylvatica</name>
    <name type="common">Beechnut</name>
    <dbReference type="NCBI Taxonomy" id="28930"/>
    <lineage>
        <taxon>Eukaryota</taxon>
        <taxon>Viridiplantae</taxon>
        <taxon>Streptophyta</taxon>
        <taxon>Embryophyta</taxon>
        <taxon>Tracheophyta</taxon>
        <taxon>Spermatophyta</taxon>
        <taxon>Magnoliopsida</taxon>
        <taxon>eudicotyledons</taxon>
        <taxon>Gunneridae</taxon>
        <taxon>Pentapetalae</taxon>
        <taxon>rosids</taxon>
        <taxon>fabids</taxon>
        <taxon>Fagales</taxon>
        <taxon>Fagaceae</taxon>
        <taxon>Fagus</taxon>
    </lineage>
</organism>
<dbReference type="AlphaFoldDB" id="A0A2N9IU41"/>
<feature type="compositionally biased region" description="Basic and acidic residues" evidence="1">
    <location>
        <begin position="911"/>
        <end position="923"/>
    </location>
</feature>
<gene>
    <name evidence="2" type="ORF">FSB_LOCUS56254</name>
</gene>
<feature type="region of interest" description="Disordered" evidence="1">
    <location>
        <begin position="895"/>
        <end position="964"/>
    </location>
</feature>
<reference evidence="2" key="1">
    <citation type="submission" date="2018-02" db="EMBL/GenBank/DDBJ databases">
        <authorList>
            <person name="Cohen D.B."/>
            <person name="Kent A.D."/>
        </authorList>
    </citation>
    <scope>NUCLEOTIDE SEQUENCE</scope>
</reference>
<feature type="compositionally biased region" description="Basic and acidic residues" evidence="1">
    <location>
        <begin position="600"/>
        <end position="619"/>
    </location>
</feature>
<feature type="compositionally biased region" description="Pro residues" evidence="1">
    <location>
        <begin position="924"/>
        <end position="940"/>
    </location>
</feature>